<accession>X1P7E4</accession>
<reference evidence="5" key="1">
    <citation type="journal article" date="2014" name="Front. Microbiol.">
        <title>High frequency of phylogenetically diverse reductive dehalogenase-homologous genes in deep subseafloor sedimentary metagenomes.</title>
        <authorList>
            <person name="Kawai M."/>
            <person name="Futagami T."/>
            <person name="Toyoda A."/>
            <person name="Takaki Y."/>
            <person name="Nishi S."/>
            <person name="Hori S."/>
            <person name="Arai W."/>
            <person name="Tsubouchi T."/>
            <person name="Morono Y."/>
            <person name="Uchiyama I."/>
            <person name="Ito T."/>
            <person name="Fujiyama A."/>
            <person name="Inagaki F."/>
            <person name="Takami H."/>
        </authorList>
    </citation>
    <scope>NUCLEOTIDE SEQUENCE</scope>
    <source>
        <strain evidence="5">Expedition CK06-06</strain>
    </source>
</reference>
<dbReference type="InterPro" id="IPR016181">
    <property type="entry name" value="Acyl_CoA_acyltransferase"/>
</dbReference>
<keyword evidence="3" id="KW-0812">Transmembrane</keyword>
<feature type="domain" description="N-acetyltransferase" evidence="4">
    <location>
        <begin position="17"/>
        <end position="155"/>
    </location>
</feature>
<evidence type="ECO:0000259" key="4">
    <source>
        <dbReference type="PROSITE" id="PS51186"/>
    </source>
</evidence>
<evidence type="ECO:0000256" key="1">
    <source>
        <dbReference type="ARBA" id="ARBA00022679"/>
    </source>
</evidence>
<dbReference type="InterPro" id="IPR045047">
    <property type="entry name" value="Ard1-like"/>
</dbReference>
<dbReference type="GO" id="GO:0031415">
    <property type="term" value="C:NatA complex"/>
    <property type="evidence" value="ECO:0007669"/>
    <property type="project" value="InterPro"/>
</dbReference>
<dbReference type="PROSITE" id="PS51186">
    <property type="entry name" value="GNAT"/>
    <property type="match status" value="1"/>
</dbReference>
<sequence>YTSYSQEIHNSLAHYIVAYARKKPNQENRQKMSWLSRLFGHHHEILAMSRERSNLHSQDYILGFAGLWIMLAEAHIIAIAVRNDYRRIGIGEGLLISVIELATQLNADVVTLEVRASNIAAQSLYDRYGFHVVRRRPRYYSDNDEDAVLMSTDSITSASFQTHLQKLKQAHDQKQEICQLI</sequence>
<dbReference type="Gene3D" id="3.40.630.30">
    <property type="match status" value="1"/>
</dbReference>
<proteinExistence type="predicted"/>
<organism evidence="5">
    <name type="scientific">marine sediment metagenome</name>
    <dbReference type="NCBI Taxonomy" id="412755"/>
    <lineage>
        <taxon>unclassified sequences</taxon>
        <taxon>metagenomes</taxon>
        <taxon>ecological metagenomes</taxon>
    </lineage>
</organism>
<feature type="non-terminal residue" evidence="5">
    <location>
        <position position="1"/>
    </location>
</feature>
<dbReference type="AlphaFoldDB" id="X1P7E4"/>
<name>X1P7E4_9ZZZZ</name>
<evidence type="ECO:0000256" key="2">
    <source>
        <dbReference type="ARBA" id="ARBA00023315"/>
    </source>
</evidence>
<comment type="caution">
    <text evidence="5">The sequence shown here is derived from an EMBL/GenBank/DDBJ whole genome shotgun (WGS) entry which is preliminary data.</text>
</comment>
<dbReference type="InterPro" id="IPR006464">
    <property type="entry name" value="AcTrfase_RimI/Ard1"/>
</dbReference>
<dbReference type="SUPFAM" id="SSF55729">
    <property type="entry name" value="Acyl-CoA N-acyltransferases (Nat)"/>
    <property type="match status" value="1"/>
</dbReference>
<dbReference type="EMBL" id="BARV01016419">
    <property type="protein sequence ID" value="GAI26839.1"/>
    <property type="molecule type" value="Genomic_DNA"/>
</dbReference>
<evidence type="ECO:0000256" key="3">
    <source>
        <dbReference type="SAM" id="Phobius"/>
    </source>
</evidence>
<feature type="transmembrane region" description="Helical" evidence="3">
    <location>
        <begin position="60"/>
        <end position="81"/>
    </location>
</feature>
<keyword evidence="3" id="KW-0472">Membrane</keyword>
<dbReference type="GO" id="GO:0004596">
    <property type="term" value="F:protein-N-terminal amino-acid acetyltransferase activity"/>
    <property type="evidence" value="ECO:0007669"/>
    <property type="project" value="InterPro"/>
</dbReference>
<keyword evidence="3" id="KW-1133">Transmembrane helix</keyword>
<evidence type="ECO:0000313" key="5">
    <source>
        <dbReference type="EMBL" id="GAI26839.1"/>
    </source>
</evidence>
<dbReference type="PANTHER" id="PTHR23091:SF4">
    <property type="entry name" value="N-TERMINAL AMINO-ACID N(ALPHA)-ACETYLTRANSFERASE NATA"/>
    <property type="match status" value="1"/>
</dbReference>
<dbReference type="Pfam" id="PF00583">
    <property type="entry name" value="Acetyltransf_1"/>
    <property type="match status" value="1"/>
</dbReference>
<protein>
    <recommendedName>
        <fullName evidence="4">N-acetyltransferase domain-containing protein</fullName>
    </recommendedName>
</protein>
<keyword evidence="2" id="KW-0012">Acyltransferase</keyword>
<dbReference type="CDD" id="cd04301">
    <property type="entry name" value="NAT_SF"/>
    <property type="match status" value="1"/>
</dbReference>
<dbReference type="InterPro" id="IPR000182">
    <property type="entry name" value="GNAT_dom"/>
</dbReference>
<dbReference type="NCBIfam" id="TIGR01575">
    <property type="entry name" value="rimI"/>
    <property type="match status" value="1"/>
</dbReference>
<dbReference type="PANTHER" id="PTHR23091">
    <property type="entry name" value="N-TERMINAL ACETYLTRANSFERASE"/>
    <property type="match status" value="1"/>
</dbReference>
<gene>
    <name evidence="5" type="ORF">S06H3_28179</name>
</gene>
<keyword evidence="1" id="KW-0808">Transferase</keyword>